<comment type="subcellular location">
    <subcellularLocation>
        <location evidence="1">Cell membrane</location>
        <topology evidence="1">Multi-pass membrane protein</topology>
    </subcellularLocation>
</comment>
<dbReference type="Pfam" id="PF06826">
    <property type="entry name" value="Asp-Al_Ex"/>
    <property type="match status" value="2"/>
</dbReference>
<feature type="transmembrane region" description="Helical" evidence="8">
    <location>
        <begin position="320"/>
        <end position="341"/>
    </location>
</feature>
<dbReference type="OrthoDB" id="9155749at2"/>
<dbReference type="RefSeq" id="WP_074645136.1">
    <property type="nucleotide sequence ID" value="NZ_AP025286.1"/>
</dbReference>
<evidence type="ECO:0000256" key="4">
    <source>
        <dbReference type="ARBA" id="ARBA00022475"/>
    </source>
</evidence>
<keyword evidence="5 8" id="KW-0812">Transmembrane</keyword>
<feature type="transmembrane region" description="Helical" evidence="8">
    <location>
        <begin position="297"/>
        <end position="314"/>
    </location>
</feature>
<dbReference type="Proteomes" id="UP000182360">
    <property type="component" value="Unassembled WGS sequence"/>
</dbReference>
<proteinExistence type="inferred from homology"/>
<feature type="transmembrane region" description="Helical" evidence="8">
    <location>
        <begin position="37"/>
        <end position="57"/>
    </location>
</feature>
<reference evidence="10 11" key="1">
    <citation type="submission" date="2016-10" db="EMBL/GenBank/DDBJ databases">
        <authorList>
            <person name="de Groot N.N."/>
        </authorList>
    </citation>
    <scope>NUCLEOTIDE SEQUENCE [LARGE SCALE GENOMIC DNA]</scope>
    <source>
        <strain evidence="10 11">B25</strain>
    </source>
</reference>
<keyword evidence="11" id="KW-1185">Reference proteome</keyword>
<evidence type="ECO:0000256" key="3">
    <source>
        <dbReference type="ARBA" id="ARBA00022448"/>
    </source>
</evidence>
<feature type="transmembrane region" description="Helical" evidence="8">
    <location>
        <begin position="258"/>
        <end position="276"/>
    </location>
</feature>
<dbReference type="STRING" id="163.SAMN04487775_102216"/>
<protein>
    <submittedName>
        <fullName evidence="10">Putative transport protein</fullName>
    </submittedName>
</protein>
<dbReference type="GO" id="GO:0005886">
    <property type="term" value="C:plasma membrane"/>
    <property type="evidence" value="ECO:0007669"/>
    <property type="project" value="UniProtKB-SubCell"/>
</dbReference>
<evidence type="ECO:0000256" key="7">
    <source>
        <dbReference type="ARBA" id="ARBA00023136"/>
    </source>
</evidence>
<gene>
    <name evidence="10" type="ORF">SAMN04487977_110125</name>
</gene>
<keyword evidence="3" id="KW-0813">Transport</keyword>
<evidence type="ECO:0000256" key="8">
    <source>
        <dbReference type="SAM" id="Phobius"/>
    </source>
</evidence>
<feature type="domain" description="YidE/YbjL duplication" evidence="9">
    <location>
        <begin position="20"/>
        <end position="200"/>
    </location>
</feature>
<evidence type="ECO:0000256" key="5">
    <source>
        <dbReference type="ARBA" id="ARBA00022692"/>
    </source>
</evidence>
<evidence type="ECO:0000256" key="2">
    <source>
        <dbReference type="ARBA" id="ARBA00009854"/>
    </source>
</evidence>
<dbReference type="eggNOG" id="COG2985">
    <property type="taxonomic scope" value="Bacteria"/>
</dbReference>
<feature type="transmembrane region" description="Helical" evidence="8">
    <location>
        <begin position="176"/>
        <end position="199"/>
    </location>
</feature>
<evidence type="ECO:0000256" key="1">
    <source>
        <dbReference type="ARBA" id="ARBA00004651"/>
    </source>
</evidence>
<dbReference type="EMBL" id="FOFU01000010">
    <property type="protein sequence ID" value="SEQ78561.1"/>
    <property type="molecule type" value="Genomic_DNA"/>
</dbReference>
<organism evidence="10 11">
    <name type="scientific">Treponema bryantii</name>
    <dbReference type="NCBI Taxonomy" id="163"/>
    <lineage>
        <taxon>Bacteria</taxon>
        <taxon>Pseudomonadati</taxon>
        <taxon>Spirochaetota</taxon>
        <taxon>Spirochaetia</taxon>
        <taxon>Spirochaetales</taxon>
        <taxon>Treponemataceae</taxon>
        <taxon>Treponema</taxon>
    </lineage>
</organism>
<keyword evidence="4" id="KW-1003">Cell membrane</keyword>
<comment type="similarity">
    <text evidence="2">Belongs to the AAE transporter (TC 2.A.81) family.</text>
</comment>
<keyword evidence="7 8" id="KW-0472">Membrane</keyword>
<accession>A0A1H9IUV6</accession>
<feature type="transmembrane region" description="Helical" evidence="8">
    <location>
        <begin position="353"/>
        <end position="374"/>
    </location>
</feature>
<feature type="transmembrane region" description="Helical" evidence="8">
    <location>
        <begin position="386"/>
        <end position="404"/>
    </location>
</feature>
<evidence type="ECO:0000256" key="6">
    <source>
        <dbReference type="ARBA" id="ARBA00022989"/>
    </source>
</evidence>
<feature type="transmembrane region" description="Helical" evidence="8">
    <location>
        <begin position="143"/>
        <end position="164"/>
    </location>
</feature>
<feature type="transmembrane region" description="Helical" evidence="8">
    <location>
        <begin position="111"/>
        <end position="131"/>
    </location>
</feature>
<evidence type="ECO:0000313" key="10">
    <source>
        <dbReference type="EMBL" id="SEQ78561.1"/>
    </source>
</evidence>
<feature type="transmembrane region" description="Helical" evidence="8">
    <location>
        <begin position="12"/>
        <end position="31"/>
    </location>
</feature>
<keyword evidence="6 8" id="KW-1133">Transmembrane helix</keyword>
<dbReference type="InterPro" id="IPR006512">
    <property type="entry name" value="YidE_YbjL"/>
</dbReference>
<sequence>MVLFGGILSIKTISFLVFCVFVIAGLGYLLGRITIKGVSLGTAGVFIVALLFGAFLYNPLAAQLKVGGATYVSNALKIVENLGLILFVTSVGFIAGPSFFGDLKKNFKSYILLGVIIILIGGLSCAGCIVFDNKVFGRDLEEVSAMLVGLLSGSLTSTPAFSAAKATVTSDDLEAIVAVGHGIAYLFGVVGVVLFVQLVPKFVKADMDTERAKLSESAPEAPSKLTGSELELDVFGFCAFSLVAVLGVFFGSFKFGNFSLTTTGGCLILSLIFGHFQKIGKVSIMPQEATLKVFRELGLMLFLIGAGVAGGASFVKYFEWVYFIYGIIMTLLPMIIGFFFAKFVLKLNLLNNLGSICGGMTSTPALGTLISTAGTEKVAGAYASTYPIALVAVVLVSQFLIILFR</sequence>
<dbReference type="PANTHER" id="PTHR30445">
    <property type="entry name" value="K(+)_H(+) ANTIPORTER SUBUNIT KHTT"/>
    <property type="match status" value="1"/>
</dbReference>
<dbReference type="InterPro" id="IPR050144">
    <property type="entry name" value="AAE_transporter"/>
</dbReference>
<feature type="transmembrane region" description="Helical" evidence="8">
    <location>
        <begin position="78"/>
        <end position="99"/>
    </location>
</feature>
<dbReference type="PANTHER" id="PTHR30445:SF3">
    <property type="entry name" value="TRANSPORT PROTEIN YIDE-RELATED"/>
    <property type="match status" value="1"/>
</dbReference>
<evidence type="ECO:0000313" key="11">
    <source>
        <dbReference type="Proteomes" id="UP000182360"/>
    </source>
</evidence>
<evidence type="ECO:0000259" key="9">
    <source>
        <dbReference type="Pfam" id="PF06826"/>
    </source>
</evidence>
<dbReference type="AlphaFoldDB" id="A0A1H9IUV6"/>
<feature type="domain" description="YidE/YbjL duplication" evidence="9">
    <location>
        <begin position="240"/>
        <end position="400"/>
    </location>
</feature>
<dbReference type="NCBIfam" id="TIGR01625">
    <property type="entry name" value="YidE_YbjL_dupl"/>
    <property type="match status" value="1"/>
</dbReference>
<feature type="transmembrane region" description="Helical" evidence="8">
    <location>
        <begin position="234"/>
        <end position="252"/>
    </location>
</feature>
<name>A0A1H9IUV6_9SPIR</name>